<organism evidence="6 7">
    <name type="scientific">Trichuris trichiura</name>
    <name type="common">Whipworm</name>
    <name type="synonym">Trichocephalus trichiurus</name>
    <dbReference type="NCBI Taxonomy" id="36087"/>
    <lineage>
        <taxon>Eukaryota</taxon>
        <taxon>Metazoa</taxon>
        <taxon>Ecdysozoa</taxon>
        <taxon>Nematoda</taxon>
        <taxon>Enoplea</taxon>
        <taxon>Dorylaimia</taxon>
        <taxon>Trichinellida</taxon>
        <taxon>Trichuridae</taxon>
        <taxon>Trichuris</taxon>
    </lineage>
</organism>
<evidence type="ECO:0000256" key="3">
    <source>
        <dbReference type="ARBA" id="ARBA00022833"/>
    </source>
</evidence>
<evidence type="ECO:0000256" key="4">
    <source>
        <dbReference type="PROSITE-ProRule" id="PRU00027"/>
    </source>
</evidence>
<dbReference type="OrthoDB" id="10068674at2759"/>
<sequence>MAQVSKKCRQYNSEYLRLGLAVMPGTEHVPVCLLCERVFSNGSMKPSRLKRHLIRRHPNMSNGTAPVDQQFWLQKEIPELYPGVWDVVKKLLICLPSTSLVECAFSIVTDLVTQKRSQLQIVRRGHLRLRVTLIEPTSTG</sequence>
<keyword evidence="3" id="KW-0862">Zinc</keyword>
<dbReference type="AlphaFoldDB" id="A0A077ZJK7"/>
<feature type="domain" description="BED-type" evidence="5">
    <location>
        <begin position="32"/>
        <end position="64"/>
    </location>
</feature>
<name>A0A077ZJK7_TRITR</name>
<evidence type="ECO:0000259" key="5">
    <source>
        <dbReference type="PROSITE" id="PS50808"/>
    </source>
</evidence>
<evidence type="ECO:0000313" key="7">
    <source>
        <dbReference type="Proteomes" id="UP000030665"/>
    </source>
</evidence>
<evidence type="ECO:0000256" key="1">
    <source>
        <dbReference type="ARBA" id="ARBA00022723"/>
    </source>
</evidence>
<dbReference type="Pfam" id="PF02892">
    <property type="entry name" value="zf-BED"/>
    <property type="match status" value="1"/>
</dbReference>
<evidence type="ECO:0000256" key="2">
    <source>
        <dbReference type="ARBA" id="ARBA00022771"/>
    </source>
</evidence>
<dbReference type="EMBL" id="HG806784">
    <property type="protein sequence ID" value="CDW59919.1"/>
    <property type="molecule type" value="Genomic_DNA"/>
</dbReference>
<dbReference type="PANTHER" id="PTHR45913">
    <property type="entry name" value="EPM2A-INTERACTING PROTEIN 1"/>
    <property type="match status" value="1"/>
</dbReference>
<dbReference type="GO" id="GO:0003677">
    <property type="term" value="F:DNA binding"/>
    <property type="evidence" value="ECO:0007669"/>
    <property type="project" value="InterPro"/>
</dbReference>
<accession>A0A077ZJK7</accession>
<evidence type="ECO:0000313" key="6">
    <source>
        <dbReference type="EMBL" id="CDW59919.1"/>
    </source>
</evidence>
<keyword evidence="2 4" id="KW-0863">Zinc-finger</keyword>
<protein>
    <submittedName>
        <fullName evidence="6">Zf-BED domain containing protein</fullName>
    </submittedName>
</protein>
<reference evidence="6" key="2">
    <citation type="submission" date="2014-03" db="EMBL/GenBank/DDBJ databases">
        <title>The whipworm genome and dual-species transcriptomics of an intimate host-pathogen interaction.</title>
        <authorList>
            <person name="Foth B.J."/>
            <person name="Tsai I.J."/>
            <person name="Reid A.J."/>
            <person name="Bancroft A.J."/>
            <person name="Nichol S."/>
            <person name="Tracey A."/>
            <person name="Holroyd N."/>
            <person name="Cotton J.A."/>
            <person name="Stanley E.J."/>
            <person name="Zarowiecki M."/>
            <person name="Liu J.Z."/>
            <person name="Huckvale T."/>
            <person name="Cooper P.J."/>
            <person name="Grencis R.K."/>
            <person name="Berriman M."/>
        </authorList>
    </citation>
    <scope>NUCLEOTIDE SEQUENCE [LARGE SCALE GENOMIC DNA]</scope>
</reference>
<dbReference type="STRING" id="36087.A0A077ZJK7"/>
<keyword evidence="7" id="KW-1185">Reference proteome</keyword>
<dbReference type="PANTHER" id="PTHR45913:SF22">
    <property type="entry name" value="SCAN BOX DOMAIN-CONTAINING PROTEIN"/>
    <property type="match status" value="1"/>
</dbReference>
<proteinExistence type="predicted"/>
<gene>
    <name evidence="6" type="ORF">TTRE_0000826501</name>
</gene>
<dbReference type="Proteomes" id="UP000030665">
    <property type="component" value="Unassembled WGS sequence"/>
</dbReference>
<dbReference type="PROSITE" id="PS50808">
    <property type="entry name" value="ZF_BED"/>
    <property type="match status" value="1"/>
</dbReference>
<dbReference type="GO" id="GO:0008270">
    <property type="term" value="F:zinc ion binding"/>
    <property type="evidence" value="ECO:0007669"/>
    <property type="project" value="UniProtKB-KW"/>
</dbReference>
<keyword evidence="1" id="KW-0479">Metal-binding</keyword>
<dbReference type="InterPro" id="IPR003656">
    <property type="entry name" value="Znf_BED"/>
</dbReference>
<reference evidence="6" key="1">
    <citation type="submission" date="2014-01" db="EMBL/GenBank/DDBJ databases">
        <authorList>
            <person name="Aslett M."/>
        </authorList>
    </citation>
    <scope>NUCLEOTIDE SEQUENCE</scope>
</reference>